<dbReference type="NCBIfam" id="TIGR01038">
    <property type="entry name" value="uL22_arch_euk"/>
    <property type="match status" value="1"/>
</dbReference>
<feature type="region of interest" description="Disordered" evidence="7">
    <location>
        <begin position="178"/>
        <end position="249"/>
    </location>
</feature>
<dbReference type="EMBL" id="PFIH01000056">
    <property type="protein sequence ID" value="PIX27937.1"/>
    <property type="molecule type" value="Genomic_DNA"/>
</dbReference>
<evidence type="ECO:0000313" key="10">
    <source>
        <dbReference type="Proteomes" id="UP000230713"/>
    </source>
</evidence>
<dbReference type="InterPro" id="IPR036394">
    <property type="entry name" value="Ribosomal_uL22_sf"/>
</dbReference>
<evidence type="ECO:0000256" key="2">
    <source>
        <dbReference type="ARBA" id="ARBA00022980"/>
    </source>
</evidence>
<feature type="compositionally biased region" description="Low complexity" evidence="7">
    <location>
        <begin position="236"/>
        <end position="249"/>
    </location>
</feature>
<evidence type="ECO:0000256" key="4">
    <source>
        <dbReference type="NCBIfam" id="TIGR01038"/>
    </source>
</evidence>
<reference evidence="10 11" key="2">
    <citation type="submission" date="2017-09" db="EMBL/GenBank/DDBJ databases">
        <title>Depth-based differentiation of microbial function through sediment-hosted aquifers and enrichment of novel symbionts in the deep terrestrial subsurface.</title>
        <authorList>
            <person name="Probst A.J."/>
            <person name="Ladd B."/>
            <person name="Jarett J.K."/>
            <person name="Geller-Mcgrath D.E."/>
            <person name="Sieber C.M.K."/>
            <person name="Emerson J.B."/>
            <person name="Anantharaman K."/>
            <person name="Thomas B.C."/>
            <person name="Malmstrom R."/>
            <person name="Stieglmeier M."/>
            <person name="Klingl A."/>
            <person name="Woyke T."/>
            <person name="Ryan C.M."/>
            <person name="Banfield J.F."/>
        </authorList>
    </citation>
    <scope>NUCLEOTIDE SEQUENCE [LARGE SCALE GENOMIC DNA]</scope>
</reference>
<evidence type="ECO:0000256" key="6">
    <source>
        <dbReference type="RuleBase" id="RU004007"/>
    </source>
</evidence>
<accession>A0A2H9N261</accession>
<feature type="compositionally biased region" description="Basic and acidic residues" evidence="7">
    <location>
        <begin position="188"/>
        <end position="200"/>
    </location>
</feature>
<dbReference type="Pfam" id="PF00237">
    <property type="entry name" value="Ribosomal_L22"/>
    <property type="match status" value="1"/>
</dbReference>
<organism evidence="9 11">
    <name type="scientific">Huberarchaeum crystalense</name>
    <dbReference type="NCBI Taxonomy" id="2014257"/>
    <lineage>
        <taxon>Archaea</taxon>
        <taxon>Candidatus Huberarchaeota</taxon>
        <taxon>Candidatus Huberarchaeia</taxon>
        <taxon>Candidatus Huberarchaeales</taxon>
        <taxon>Candidatus Huberarchaeaceae</taxon>
        <taxon>Candidatus Huberarchaeum</taxon>
    </lineage>
</organism>
<dbReference type="Gene3D" id="3.90.470.10">
    <property type="entry name" value="Ribosomal protein L22/L17"/>
    <property type="match status" value="1"/>
</dbReference>
<evidence type="ECO:0000313" key="9">
    <source>
        <dbReference type="EMBL" id="PIX27937.1"/>
    </source>
</evidence>
<comment type="similarity">
    <text evidence="1 5">Belongs to the universal ribosomal protein uL22 family.</text>
</comment>
<evidence type="ECO:0000256" key="1">
    <source>
        <dbReference type="ARBA" id="ARBA00009451"/>
    </source>
</evidence>
<dbReference type="GO" id="GO:0002181">
    <property type="term" value="P:cytoplasmic translation"/>
    <property type="evidence" value="ECO:0007669"/>
    <property type="project" value="TreeGrafter"/>
</dbReference>
<evidence type="ECO:0000313" key="11">
    <source>
        <dbReference type="Proteomes" id="UP000231449"/>
    </source>
</evidence>
<comment type="caution">
    <text evidence="9">The sequence shown here is derived from an EMBL/GenBank/DDBJ whole genome shotgun (WGS) entry which is preliminary data.</text>
</comment>
<protein>
    <recommendedName>
        <fullName evidence="4 6">50S ribosomal protein L22</fullName>
    </recommendedName>
</protein>
<gene>
    <name evidence="9" type="primary">rplV</name>
    <name evidence="8" type="ORF">COS45_02300</name>
    <name evidence="9" type="ORF">COZ66_02240</name>
</gene>
<comment type="function">
    <text evidence="6">This protein binds specifically to 23S rRNA. It makes multiple contacts with different domains of the 23S rRNA in the assembled 50S subunit and ribosome.</text>
</comment>
<dbReference type="PANTHER" id="PTHR11593:SF10">
    <property type="entry name" value="60S RIBOSOMAL PROTEIN L17"/>
    <property type="match status" value="1"/>
</dbReference>
<dbReference type="Proteomes" id="UP000231449">
    <property type="component" value="Unassembled WGS sequence"/>
</dbReference>
<keyword evidence="6" id="KW-0699">rRNA-binding</keyword>
<dbReference type="EMBL" id="PEUT01000055">
    <property type="protein sequence ID" value="PIV13558.1"/>
    <property type="molecule type" value="Genomic_DNA"/>
</dbReference>
<dbReference type="InterPro" id="IPR005721">
    <property type="entry name" value="Ribosomal_uL22_euk/arc"/>
</dbReference>
<sequence length="249" mass="27642">MVLKSSYQGALEMKQYARVQILNANISPKYARAIGIKIKGKTIKEAIKYLQNVAAQKKPLPLTKVRKVAHKKGAGVASGRYPKKTSDAIIKYLKQLRANADAKMLDTDAFRIIHFVANPGNRTKWSGYFKAQHGKRNGNPKIRTRQQYIEIIAGSIEAKDNVKKARLINKKQIPKLKTKGSNIKQKTKPRDVIDFKDDNSPKVSTSANITDFKDDNSPKVSTSANITDFKDDNSPKVSTSATSAKGSKK</sequence>
<proteinExistence type="inferred from homology"/>
<keyword evidence="6" id="KW-0694">RNA-binding</keyword>
<reference evidence="9" key="1">
    <citation type="submission" date="2017-09" db="EMBL/GenBank/DDBJ databases">
        <title>Depth-based differentiation of microbial function through sediment-hosted aquifers and enrichment of novel symbionts in the deep terrestrial subsurface.</title>
        <authorList>
            <person name="Probst A.J."/>
            <person name="Ladd B."/>
            <person name="Jarett J.K."/>
            <person name="Geller-Mcgrath D.E."/>
            <person name="Sieber C.M."/>
            <person name="Emerson J.B."/>
            <person name="Anantharaman K."/>
            <person name="Thomas B.C."/>
            <person name="Malmstrom R."/>
            <person name="Stieglmeier M."/>
            <person name="Klingl A."/>
            <person name="Woyke T."/>
            <person name="Ryan C.M."/>
            <person name="Banfield J.F."/>
        </authorList>
    </citation>
    <scope>NUCLEOTIDE SEQUENCE [LARGE SCALE GENOMIC DNA]</scope>
    <source>
        <strain evidence="8">CG03_land_8_20_14_0_80_31_114</strain>
        <strain evidence="9">CG_4_8_14_3_um_filter</strain>
    </source>
</reference>
<dbReference type="GO" id="GO:0022625">
    <property type="term" value="C:cytosolic large ribosomal subunit"/>
    <property type="evidence" value="ECO:0007669"/>
    <property type="project" value="UniProtKB-UniRule"/>
</dbReference>
<dbReference type="GO" id="GO:0019843">
    <property type="term" value="F:rRNA binding"/>
    <property type="evidence" value="ECO:0007669"/>
    <property type="project" value="UniProtKB-KW"/>
</dbReference>
<evidence type="ECO:0000256" key="7">
    <source>
        <dbReference type="SAM" id="MobiDB-lite"/>
    </source>
</evidence>
<dbReference type="InterPro" id="IPR001063">
    <property type="entry name" value="Ribosomal_uL22"/>
</dbReference>
<dbReference type="Proteomes" id="UP000230713">
    <property type="component" value="Unassembled WGS sequence"/>
</dbReference>
<keyword evidence="3 5" id="KW-0687">Ribonucleoprotein</keyword>
<name>A0A2H9N261_HUBC1</name>
<dbReference type="SUPFAM" id="SSF54843">
    <property type="entry name" value="Ribosomal protein L22"/>
    <property type="match status" value="1"/>
</dbReference>
<keyword evidence="2 5" id="KW-0689">Ribosomal protein</keyword>
<accession>A0A2H9M377</accession>
<dbReference type="GO" id="GO:0003735">
    <property type="term" value="F:structural constituent of ribosome"/>
    <property type="evidence" value="ECO:0007669"/>
    <property type="project" value="UniProtKB-UniRule"/>
</dbReference>
<dbReference type="AlphaFoldDB" id="A0A2H9N261"/>
<evidence type="ECO:0000256" key="5">
    <source>
        <dbReference type="RuleBase" id="RU004005"/>
    </source>
</evidence>
<evidence type="ECO:0000256" key="3">
    <source>
        <dbReference type="ARBA" id="ARBA00023274"/>
    </source>
</evidence>
<evidence type="ECO:0000313" key="8">
    <source>
        <dbReference type="EMBL" id="PIV13558.1"/>
    </source>
</evidence>
<comment type="subunit">
    <text evidence="6">Part of the 50S ribosomal subunit.</text>
</comment>
<dbReference type="PANTHER" id="PTHR11593">
    <property type="entry name" value="60S RIBOSOMAL PROTEIN L17"/>
    <property type="match status" value="1"/>
</dbReference>